<dbReference type="Gene3D" id="2.40.10.10">
    <property type="entry name" value="Trypsin-like serine proteases"/>
    <property type="match status" value="1"/>
</dbReference>
<evidence type="ECO:0000313" key="3">
    <source>
        <dbReference type="Proteomes" id="UP000237351"/>
    </source>
</evidence>
<organism evidence="2 3">
    <name type="scientific">Candidatus Nucleicultrix amoebiphila FS5</name>
    <dbReference type="NCBI Taxonomy" id="1414854"/>
    <lineage>
        <taxon>Bacteria</taxon>
        <taxon>Pseudomonadati</taxon>
        <taxon>Pseudomonadota</taxon>
        <taxon>Alphaproteobacteria</taxon>
        <taxon>Holosporales</taxon>
        <taxon>Candidatus Nucleicultricaceae</taxon>
        <taxon>Candidatus Nucleicultrix</taxon>
    </lineage>
</organism>
<feature type="chain" id="PRO_5010863008" evidence="1">
    <location>
        <begin position="22"/>
        <end position="352"/>
    </location>
</feature>
<name>A0A1W6N2U5_9PROT</name>
<dbReference type="SUPFAM" id="SSF50494">
    <property type="entry name" value="Trypsin-like serine proteases"/>
    <property type="match status" value="1"/>
</dbReference>
<dbReference type="RefSeq" id="WP_085783514.1">
    <property type="nucleotide sequence ID" value="NZ_CP008743.1"/>
</dbReference>
<dbReference type="KEGG" id="naf:GQ61_01000"/>
<reference evidence="2 3" key="1">
    <citation type="submission" date="2014-06" db="EMBL/GenBank/DDBJ databases">
        <title>The genome of the endonuclear symbiont Nucleicultrix amoebiphila.</title>
        <authorList>
            <person name="Schulz F."/>
            <person name="Horn M."/>
        </authorList>
    </citation>
    <scope>NUCLEOTIDE SEQUENCE [LARGE SCALE GENOMIC DNA]</scope>
    <source>
        <strain evidence="2 3">FS5</strain>
    </source>
</reference>
<gene>
    <name evidence="2" type="ORF">GQ61_01000</name>
</gene>
<dbReference type="Proteomes" id="UP000237351">
    <property type="component" value="Chromosome"/>
</dbReference>
<dbReference type="InterPro" id="IPR009003">
    <property type="entry name" value="Peptidase_S1_PA"/>
</dbReference>
<evidence type="ECO:0000313" key="2">
    <source>
        <dbReference type="EMBL" id="ARN84153.1"/>
    </source>
</evidence>
<keyword evidence="1" id="KW-0732">Signal</keyword>
<dbReference type="AlphaFoldDB" id="A0A1W6N2U5"/>
<accession>A0A1W6N2U5</accession>
<dbReference type="InterPro" id="IPR043504">
    <property type="entry name" value="Peptidase_S1_PA_chymotrypsin"/>
</dbReference>
<feature type="signal peptide" evidence="1">
    <location>
        <begin position="1"/>
        <end position="21"/>
    </location>
</feature>
<evidence type="ECO:0000256" key="1">
    <source>
        <dbReference type="SAM" id="SignalP"/>
    </source>
</evidence>
<dbReference type="EMBL" id="CP008743">
    <property type="protein sequence ID" value="ARN84153.1"/>
    <property type="molecule type" value="Genomic_DNA"/>
</dbReference>
<sequence>MRFKSLILSSLVFFISTSVHAIILKDTGVSEEEIDKNSVRLARSFPQVCRLVAISPDPAYRERSWTGVLIEKSGLDVFLLSVAHPFIDVHNKKRTTLESIMFDDANNQKVFGKVTAIYAPKLDSLSSDEKDLVIIKARMESELSIAPLPIYEGEGRSRSGNPIACCFIGYGHYGINGKTVKKSDGKRRLGYTNVLLSPYKNNGISFRSALYSRSPNPMMSTIFEQEHPAFIVQSTQIHPLHESQATLCLGDSGGPLIFQSAGTYKISGITSRCEVVQAQEESSTQSVSSSPTYQFRTIDTFIPVMSYVSWIKSITKGDINPETTRIFINSDDDLLSIFHRNLIKEILRASRQ</sequence>
<proteinExistence type="predicted"/>
<protein>
    <submittedName>
        <fullName evidence="2">Uncharacterized protein</fullName>
    </submittedName>
</protein>
<keyword evidence="3" id="KW-1185">Reference proteome</keyword>